<evidence type="ECO:0000313" key="1">
    <source>
        <dbReference type="EMBL" id="KQC86048.1"/>
    </source>
</evidence>
<dbReference type="AlphaFoldDB" id="A0AAW3JT54"/>
<reference evidence="1 2" key="1">
    <citation type="submission" date="2015-10" db="EMBL/GenBank/DDBJ databases">
        <title>Butyribacter intestini gen. nov., sp. nov., a butyric acid-producing bacterium of the family Lachnospiraceae isolated from the human faeces.</title>
        <authorList>
            <person name="Zou Y."/>
            <person name="Xue W."/>
            <person name="Luo G."/>
            <person name="Lv M."/>
        </authorList>
    </citation>
    <scope>NUCLEOTIDE SEQUENCE [LARGE SCALE GENOMIC DNA]</scope>
    <source>
        <strain evidence="1 2">TF01-11</strain>
    </source>
</reference>
<name>A0AAW3JT54_9FIRM</name>
<dbReference type="EMBL" id="LLKB01000001">
    <property type="protein sequence ID" value="KQC86048.1"/>
    <property type="molecule type" value="Genomic_DNA"/>
</dbReference>
<accession>A0AAW3JT54</accession>
<sequence length="125" mass="14442">MNDDVKLIQLYNKKNNCDIIEMIGMIVILIISKNIFKKNSDVAEFIETVIGINFPGYVIKSRTLMAARASKIVFALDDNEIRQLKIKINAYLSKLINQKDDEKVVLSKNRKKNENDKLEKWLKGL</sequence>
<gene>
    <name evidence="1" type="ORF">APZ18_02315</name>
</gene>
<dbReference type="RefSeq" id="WP_055941238.1">
    <property type="nucleotide sequence ID" value="NZ_JAQDDZ010000003.1"/>
</dbReference>
<dbReference type="Proteomes" id="UP000050833">
    <property type="component" value="Unassembled WGS sequence"/>
</dbReference>
<organism evidence="1 2">
    <name type="scientific">Butyribacter intestini</name>
    <dbReference type="NCBI Taxonomy" id="1703332"/>
    <lineage>
        <taxon>Bacteria</taxon>
        <taxon>Bacillati</taxon>
        <taxon>Bacillota</taxon>
        <taxon>Clostridia</taxon>
        <taxon>Lachnospirales</taxon>
        <taxon>Lachnospiraceae</taxon>
        <taxon>Butyribacter</taxon>
    </lineage>
</organism>
<evidence type="ECO:0000313" key="2">
    <source>
        <dbReference type="Proteomes" id="UP000050833"/>
    </source>
</evidence>
<keyword evidence="2" id="KW-1185">Reference proteome</keyword>
<comment type="caution">
    <text evidence="1">The sequence shown here is derived from an EMBL/GenBank/DDBJ whole genome shotgun (WGS) entry which is preliminary data.</text>
</comment>
<protein>
    <submittedName>
        <fullName evidence="1">Uncharacterized protein</fullName>
    </submittedName>
</protein>
<proteinExistence type="predicted"/>